<evidence type="ECO:0000313" key="92">
    <source>
        <dbReference type="Proteomes" id="UP000528151"/>
    </source>
</evidence>
<dbReference type="EMBL" id="AALEDS010000006">
    <property type="protein sequence ID" value="ECY6544376.1"/>
    <property type="molecule type" value="Genomic_DNA"/>
</dbReference>
<evidence type="ECO:0000313" key="78">
    <source>
        <dbReference type="Proteomes" id="UP000410967"/>
    </source>
</evidence>
<dbReference type="EMBL" id="AAAJKI010000002">
    <property type="protein sequence ID" value="EAC6547085.1"/>
    <property type="molecule type" value="Genomic_DNA"/>
</dbReference>
<dbReference type="EMBL" id="AABEMN010000012">
    <property type="protein sequence ID" value="EAG9520013.1"/>
    <property type="molecule type" value="Genomic_DNA"/>
</dbReference>
<gene>
    <name evidence="17" type="primary">phoU</name>
    <name evidence="58" type="synonym">phou_2</name>
    <name evidence="21" type="ORF">A8L61_03780</name>
    <name evidence="30" type="ORF">AB917_08785</name>
    <name evidence="9" type="ORF">ABZ57_11350</name>
    <name evidence="57" type="ORF">AJL21_00785</name>
    <name evidence="18" type="ORF">ART25_12575</name>
    <name evidence="10" type="ORF">ARY78_10470</name>
    <name evidence="25" type="ORF">B1N52_12725</name>
    <name evidence="24" type="ORF">B1S26_13765</name>
    <name evidence="26" type="ORF">B5K54_02535</name>
    <name evidence="22" type="ORF">BB997_11825</name>
    <name evidence="41" type="ORF">BCZ19_11245</name>
    <name evidence="23" type="ORF">BCZ21_12585</name>
    <name evidence="28" type="ORF">CA369_09935</name>
    <name evidence="27" type="ORF">CAV64_13100</name>
    <name evidence="31" type="ORF">CW845_13555</name>
    <name evidence="33" type="ORF">D4920_11295</name>
    <name evidence="32" type="ORF">D4B11_09525</name>
    <name evidence="34" type="ORF">D5N24_10650</name>
    <name evidence="36" type="ORF">D7104_10220</name>
    <name evidence="55" type="ORF">DCK61_13200</name>
    <name evidence="29" type="ORF">DCT16_13600</name>
    <name evidence="12" type="ORF">DQ70_13580</name>
    <name evidence="11" type="ORF">DU018_01775</name>
    <name evidence="58" type="ORF">DYZ80_02748</name>
    <name evidence="20" type="ORF">E1W56_11135</name>
    <name evidence="35" type="ORF">E5F58_13015</name>
    <name evidence="17" type="ORF">EX365_11795</name>
    <name evidence="16" type="ORF">EXZ73_05115</name>
    <name evidence="42" type="ORF">F6436_08550</name>
    <name evidence="43" type="ORF">F6515_06345</name>
    <name evidence="37" type="ORF">FA835_05665</name>
    <name evidence="39" type="ORF">FLQ97_03925</name>
    <name evidence="38" type="ORF">FLR03_03155</name>
    <name evidence="40" type="ORF">FNX40_13090</name>
    <name evidence="46" type="ORF">FV747_11215</name>
    <name evidence="47" type="ORF">G3O21_002093</name>
    <name evidence="48" type="ORF">GHH22_11995</name>
    <name evidence="53" type="ORF">GI949_08110</name>
    <name evidence="45" type="ORF">GJW51_09220</name>
    <name evidence="44" type="ORF">GQG13_13710</name>
    <name evidence="49" type="ORF">GYR60_07210</name>
    <name evidence="50" type="ORF">GYS09_10040</name>
    <name evidence="51" type="ORF">GYX23_10570</name>
    <name evidence="52" type="ORF">GYY14_10350</name>
    <name evidence="54" type="ORF">HQN34_002604</name>
    <name evidence="56" type="ORF">HZJ64_10445</name>
    <name evidence="13" type="ORF">KV70_11065</name>
    <name evidence="14" type="ORF">QD52_13875</name>
    <name evidence="15" type="ORF">UI29_13720</name>
    <name evidence="19" type="ORF">Y261_09010</name>
</gene>
<comment type="subcellular location">
    <subcellularLocation>
        <location evidence="1 7">Cytoplasm</location>
    </subcellularLocation>
</comment>
<dbReference type="Gene3D" id="1.20.58.220">
    <property type="entry name" value="Phosphate transport system protein phou homolog 2, domain 2"/>
    <property type="match status" value="1"/>
</dbReference>
<dbReference type="Proteomes" id="UP000410967">
    <property type="component" value="Unassembled WGS sequence"/>
</dbReference>
<dbReference type="EMBL" id="AABAWE010000006">
    <property type="protein sequence ID" value="EAG2088100.1"/>
    <property type="molecule type" value="Genomic_DNA"/>
</dbReference>
<dbReference type="EMBL" id="AABATR010000006">
    <property type="protein sequence ID" value="EAG1894299.1"/>
    <property type="molecule type" value="Genomic_DNA"/>
</dbReference>
<dbReference type="EMBL" id="AAASLB010000006">
    <property type="protein sequence ID" value="EAE4942588.1"/>
    <property type="molecule type" value="Genomic_DNA"/>
</dbReference>
<evidence type="ECO:0000313" key="91">
    <source>
        <dbReference type="Proteomes" id="UP000527632"/>
    </source>
</evidence>
<dbReference type="EMBL" id="AANCRK010000007">
    <property type="protein sequence ID" value="EDN7716174.1"/>
    <property type="molecule type" value="Genomic_DNA"/>
</dbReference>
<evidence type="ECO:0000313" key="27">
    <source>
        <dbReference type="EMBL" id="EAG4332180.1"/>
    </source>
</evidence>
<evidence type="ECO:0000313" key="51">
    <source>
        <dbReference type="EMBL" id="HAC0013444.1"/>
    </source>
</evidence>
<evidence type="ECO:0000313" key="16">
    <source>
        <dbReference type="EMBL" id="EAD5773669.1"/>
    </source>
</evidence>
<evidence type="ECO:0000313" key="22">
    <source>
        <dbReference type="EMBL" id="EAG1894299.1"/>
    </source>
</evidence>
<evidence type="ECO:0000313" key="33">
    <source>
        <dbReference type="EMBL" id="EAH2282657.1"/>
    </source>
</evidence>
<dbReference type="Proteomes" id="UP000566721">
    <property type="component" value="Unassembled WGS sequence"/>
</dbReference>
<evidence type="ECO:0000313" key="53">
    <source>
        <dbReference type="EMBL" id="HAC1754935.1"/>
    </source>
</evidence>
<reference evidence="58 59" key="2">
    <citation type="journal article" date="2018" name="BMC Genomics">
        <title>Genes significantly associated with lineage II food isolates of Listeria monocytogenes.</title>
        <authorList>
            <person name="Pirone-Davies C."/>
            <person name="Chen Y."/>
            <person name="Pightling A."/>
            <person name="Ryan G."/>
            <person name="Wang Y."/>
            <person name="Yao K."/>
            <person name="Hoffmann M."/>
            <person name="Allard M.W."/>
        </authorList>
    </citation>
    <scope>NUCLEOTIDE SEQUENCE [LARGE SCALE GENOMIC DNA]</scope>
    <source>
        <strain evidence="58 59">PNUSAL000550</strain>
    </source>
</reference>
<evidence type="ECO:0000313" key="25">
    <source>
        <dbReference type="EMBL" id="EAG2516028.1"/>
    </source>
</evidence>
<dbReference type="EMBL" id="AABGHY010000007">
    <property type="protein sequence ID" value="EAH3294856.1"/>
    <property type="molecule type" value="Genomic_DNA"/>
</dbReference>
<keyword evidence="4 7" id="KW-0813">Transport</keyword>
<dbReference type="EMBL" id="DAAIHR010000006">
    <property type="protein sequence ID" value="HAB8398306.1"/>
    <property type="molecule type" value="Genomic_DNA"/>
</dbReference>
<dbReference type="KEGG" id="lmok:CQ02_12660"/>
<reference evidence="36 66" key="5">
    <citation type="submission" date="2018-10" db="EMBL/GenBank/DDBJ databases">
        <authorList>
            <consortium name="PulseNet: The National Subtyping Network for Foodborne Disease Surveillance"/>
            <person name="Tarr C.L."/>
            <person name="Trees E."/>
            <person name="Katz L.S."/>
            <person name="Carleton-Romer H.A."/>
            <person name="Stroika S."/>
            <person name="Kucerova Z."/>
            <person name="Roache K.F."/>
            <person name="Sabol A.L."/>
            <person name="Besser J."/>
            <person name="Gerner-Smidt P."/>
        </authorList>
    </citation>
    <scope>NUCLEOTIDE SEQUENCE [LARGE SCALE GENOMIC DNA]</scope>
    <source>
        <strain evidence="9 63">2015L-6227</strain>
        <strain evidence="19 61">PNUSAL000134</strain>
        <strain evidence="13 67">PNUSAL000910</strain>
        <strain evidence="21 68">PNUSAL002180</strain>
        <strain evidence="22 85">PNUSAL002298</strain>
        <strain evidence="36 66">PNUSAL004402</strain>
        <strain evidence="43 88">PNUSAL005692</strain>
    </source>
</reference>
<evidence type="ECO:0000313" key="64">
    <source>
        <dbReference type="Proteomes" id="UP000344343"/>
    </source>
</evidence>
<evidence type="ECO:0000313" key="71">
    <source>
        <dbReference type="Proteomes" id="UP000368512"/>
    </source>
</evidence>
<dbReference type="EMBL" id="AAALRN010000007">
    <property type="protein sequence ID" value="EAD1186171.1"/>
    <property type="molecule type" value="Genomic_DNA"/>
</dbReference>
<evidence type="ECO:0000313" key="59">
    <source>
        <dbReference type="Proteomes" id="UP000272537"/>
    </source>
</evidence>
<dbReference type="Proteomes" id="UP000379076">
    <property type="component" value="Unassembled WGS sequence"/>
</dbReference>
<evidence type="ECO:0000313" key="95">
    <source>
        <dbReference type="Proteomes" id="UP000540117"/>
    </source>
</evidence>
<dbReference type="EMBL" id="AABAGT010000004">
    <property type="protein sequence ID" value="EAG0866398.1"/>
    <property type="molecule type" value="Genomic_DNA"/>
</dbReference>
<organism evidence="17 64">
    <name type="scientific">Listeria monocytogenes</name>
    <dbReference type="NCBI Taxonomy" id="1639"/>
    <lineage>
        <taxon>Bacteria</taxon>
        <taxon>Bacillati</taxon>
        <taxon>Bacillota</taxon>
        <taxon>Bacilli</taxon>
        <taxon>Bacillales</taxon>
        <taxon>Listeriaceae</taxon>
        <taxon>Listeria</taxon>
    </lineage>
</organism>
<dbReference type="EMBL" id="QXLS01000007">
    <property type="protein sequence ID" value="RKA05228.1"/>
    <property type="molecule type" value="Genomic_DNA"/>
</dbReference>
<evidence type="ECO:0000313" key="44">
    <source>
        <dbReference type="EMBL" id="EDN7716174.1"/>
    </source>
</evidence>
<dbReference type="EMBL" id="AAHZFN010000003">
    <property type="protein sequence ID" value="ECB9472675.1"/>
    <property type="molecule type" value="Genomic_DNA"/>
</dbReference>
<dbReference type="Proteomes" id="UP000549379">
    <property type="component" value="Unassembled WGS sequence"/>
</dbReference>
<dbReference type="EMBL" id="DAAIJL010000008">
    <property type="protein sequence ID" value="HAB8557632.1"/>
    <property type="molecule type" value="Genomic_DNA"/>
</dbReference>
<dbReference type="Proteomes" id="UP000840039">
    <property type="component" value="Unassembled WGS sequence"/>
</dbReference>
<dbReference type="PIRSF" id="PIRSF003107">
    <property type="entry name" value="PhoU"/>
    <property type="match status" value="1"/>
</dbReference>
<evidence type="ECO:0000313" key="55">
    <source>
        <dbReference type="EMBL" id="KAA9447779.1"/>
    </source>
</evidence>
<dbReference type="EMBL" id="AANEHK010000010">
    <property type="protein sequence ID" value="EDO0986559.1"/>
    <property type="molecule type" value="Genomic_DNA"/>
</dbReference>
<evidence type="ECO:0000256" key="7">
    <source>
        <dbReference type="PIRNR" id="PIRNR003107"/>
    </source>
</evidence>
<dbReference type="EMBL" id="DABJAN010000005">
    <property type="protein sequence ID" value="HAJ9594373.1"/>
    <property type="molecule type" value="Genomic_DNA"/>
</dbReference>
<accession>A0A0B8R9T8</accession>
<comment type="subunit">
    <text evidence="3 7">Homodimer.</text>
</comment>
<dbReference type="InterPro" id="IPR028366">
    <property type="entry name" value="PhoU"/>
</dbReference>
<sequence length="219" mass="25033">MVVRKIFTEQLNDLHQHLMEMGMLANEAIFKAVKSLVHRDTELAKQVVAEDKAINNMELSLEQRSFELIALQQPVGMDLRKIVTVLKTSSDLERIGDHAVSIAKTAILIGESKVLKPIPEIPEMGEIVKAMLQDVLKAYLAEDEVAARKIAERDNEVDKLHKIVYQKCIHFMQEEPEHIEDVSQLLLVSQYIERIGDYVTNVCEWIVYLKSGEIEDLNR</sequence>
<reference evidence="42 69" key="8">
    <citation type="submission" date="2019-09" db="EMBL/GenBank/DDBJ databases">
        <authorList>
            <consortium name="GenomeTrakr network: Whole genome sequencing for foodborne pathogen traceback"/>
        </authorList>
    </citation>
    <scope>NUCLEOTIDE SEQUENCE [LARGE SCALE GENOMIC DNA]</scope>
    <source>
        <strain evidence="30 98">CFSAN004300</strain>
        <strain evidence="31 89">CFSAN072474</strain>
        <strain evidence="42 69">FLAG-55987</strain>
        <strain evidence="37 78">PHLUSALM00088</strain>
    </source>
</reference>
<evidence type="ECO:0000313" key="47">
    <source>
        <dbReference type="EMBL" id="EDP8514663.1"/>
    </source>
</evidence>
<evidence type="ECO:0000313" key="77">
    <source>
        <dbReference type="Proteomes" id="UP000403352"/>
    </source>
</evidence>
<dbReference type="EMBL" id="AABFVG010000007">
    <property type="protein sequence ID" value="EAH2282657.1"/>
    <property type="molecule type" value="Genomic_DNA"/>
</dbReference>
<evidence type="ECO:0000313" key="72">
    <source>
        <dbReference type="Proteomes" id="UP000376505"/>
    </source>
</evidence>
<evidence type="ECO:0000313" key="12">
    <source>
        <dbReference type="EMBL" id="EAC7481716.1"/>
    </source>
</evidence>
<dbReference type="Proteomes" id="UP000544530">
    <property type="component" value="Unassembled WGS sequence"/>
</dbReference>
<dbReference type="Proteomes" id="UP000423131">
    <property type="component" value="Unassembled WGS sequence"/>
</dbReference>
<dbReference type="EMBL" id="AALAQH010000006">
    <property type="protein sequence ID" value="ECX6925245.1"/>
    <property type="molecule type" value="Genomic_DNA"/>
</dbReference>
<evidence type="ECO:0000313" key="100">
    <source>
        <dbReference type="Proteomes" id="UP000566721"/>
    </source>
</evidence>
<evidence type="ECO:0000313" key="50">
    <source>
        <dbReference type="EMBL" id="HAB8557632.1"/>
    </source>
</evidence>
<comment type="similarity">
    <text evidence="2 7">Belongs to the PhoU family.</text>
</comment>
<reference evidence="60 64" key="6">
    <citation type="submission" date="2019-02" db="EMBL/GenBank/DDBJ databases">
        <authorList>
            <consortium name="GenomeTrakr: Next Generation Sequencing Network for Food Pathogen Tracability"/>
        </authorList>
    </citation>
    <scope>NUCLEOTIDE SEQUENCE [LARGE SCALE GENOMIC DNA]</scope>
    <source>
        <strain evidence="26 99">10B02965A-1</strain>
        <strain evidence="12 71">CFSAN008042</strain>
        <strain evidence="28 92">CFSAN063727</strain>
        <strain evidence="44 81">CFSAN102901</strain>
        <strain evidence="18 73">FDA00006494</strain>
        <strain evidence="10 70">FDA00007096</strain>
        <strain evidence="14 77">FDA00008584</strain>
        <strain evidence="24">FDA00011243</strain>
        <strain evidence="11 60">FDA00013332</strain>
        <strain evidence="17 64">FDA00013853</strain>
        <strain evidence="38 79">FDA00014336</strain>
        <strain evidence="40 74">FDA00014370</strain>
        <strain evidence="39 76">FDA00014392</strain>
        <strain evidence="47">FDA00015054</strain>
        <strain evidence="27 95">FDA1005580-S054-001</strain>
        <strain evidence="86">FDA1090798-S029-001</strain>
        <strain evidence="87">FDA956581-098-004</strain>
        <strain evidence="25 90">FDA960927-006-004</strain>
        <strain evidence="29 100">FLAG-38921</strain>
        <strain evidence="41 80">FLAG-51482A</strain>
        <strain evidence="23 62">FLAG-54356</strain>
        <strain evidence="16 72">FSIS31901579</strain>
        <strain evidence="35 91">LS1344</strain>
        <strain evidence="45 83">OSF101448</strain>
        <strain evidence="15 65">VA-WGS-00405</strain>
    </source>
</reference>
<dbReference type="Proteomes" id="UP000478682">
    <property type="component" value="Unassembled WGS sequence"/>
</dbReference>
<evidence type="ECO:0000313" key="82">
    <source>
        <dbReference type="Proteomes" id="UP000460224"/>
    </source>
</evidence>
<evidence type="ECO:0000313" key="13">
    <source>
        <dbReference type="EMBL" id="EAC9040748.1"/>
    </source>
</evidence>
<evidence type="ECO:0000313" key="21">
    <source>
        <dbReference type="EMBL" id="EAG0866398.1"/>
    </source>
</evidence>
<evidence type="ECO:0000313" key="89">
    <source>
        <dbReference type="Proteomes" id="UP000522199"/>
    </source>
</evidence>
<dbReference type="Proteomes" id="UP000389283">
    <property type="component" value="Unassembled WGS sequence"/>
</dbReference>
<evidence type="ECO:0000313" key="11">
    <source>
        <dbReference type="EMBL" id="EAC6547085.1"/>
    </source>
</evidence>
<evidence type="ECO:0000313" key="36">
    <source>
        <dbReference type="EMBL" id="EAK8898068.1"/>
    </source>
</evidence>
<comment type="function">
    <text evidence="7">Plays a role in the regulation of phosphate uptake.</text>
</comment>
<dbReference type="EMBL" id="AABBYJ010000008">
    <property type="protein sequence ID" value="EAG4332180.1"/>
    <property type="molecule type" value="Genomic_DNA"/>
</dbReference>
<evidence type="ECO:0000313" key="79">
    <source>
        <dbReference type="Proteomes" id="UP000423131"/>
    </source>
</evidence>
<evidence type="ECO:0000313" key="54">
    <source>
        <dbReference type="EMBL" id="HAJ9594373.1"/>
    </source>
</evidence>
<proteinExistence type="inferred from homology"/>
<evidence type="ECO:0000313" key="46">
    <source>
        <dbReference type="EMBL" id="EDO0986559.1"/>
    </source>
</evidence>
<dbReference type="PANTHER" id="PTHR42930">
    <property type="entry name" value="PHOSPHATE-SPECIFIC TRANSPORT SYSTEM ACCESSORY PROTEIN PHOU"/>
    <property type="match status" value="1"/>
</dbReference>
<dbReference type="Proteomes" id="UP000345329">
    <property type="component" value="Unassembled WGS sequence"/>
</dbReference>
<dbReference type="EMBL" id="AABCVX010000007">
    <property type="protein sequence ID" value="EAG6170409.1"/>
    <property type="molecule type" value="Genomic_DNA"/>
</dbReference>
<evidence type="ECO:0000313" key="63">
    <source>
        <dbReference type="Proteomes" id="UP000339309"/>
    </source>
</evidence>
<evidence type="ECO:0000313" key="38">
    <source>
        <dbReference type="EMBL" id="ECB9472675.1"/>
    </source>
</evidence>
<dbReference type="Proteomes" id="UP000368512">
    <property type="component" value="Unassembled WGS sequence"/>
</dbReference>
<dbReference type="Proteomes" id="UP000460224">
    <property type="component" value="Unassembled WGS sequence"/>
</dbReference>
<dbReference type="Proteomes" id="UP000843503">
    <property type="component" value="Unassembled WGS sequence"/>
</dbReference>
<evidence type="ECO:0000313" key="104">
    <source>
        <dbReference type="Proteomes" id="UP000844415"/>
    </source>
</evidence>
<evidence type="ECO:0000313" key="70">
    <source>
        <dbReference type="Proteomes" id="UP000365297"/>
    </source>
</evidence>
<dbReference type="EMBL" id="AABGUK010000005">
    <property type="protein sequence ID" value="EAH4242908.1"/>
    <property type="molecule type" value="Genomic_DNA"/>
</dbReference>
<dbReference type="EMBL" id="AABEKY010000009">
    <property type="protein sequence ID" value="EAG9388517.1"/>
    <property type="molecule type" value="Genomic_DNA"/>
</dbReference>
<dbReference type="Proteomes" id="UP000843775">
    <property type="component" value="Unassembled WGS sequence"/>
</dbReference>
<protein>
    <recommendedName>
        <fullName evidence="7">Phosphate-specific transport system accessory protein PhoU</fullName>
    </recommendedName>
</protein>
<dbReference type="EMBL" id="AAAIXK010000005">
    <property type="protein sequence ID" value="EAC5550853.1"/>
    <property type="molecule type" value="Genomic_DNA"/>
</dbReference>
<dbReference type="AlphaFoldDB" id="A0A0B8R9T8"/>
<feature type="domain" description="PhoU" evidence="8">
    <location>
        <begin position="121"/>
        <end position="206"/>
    </location>
</feature>
<dbReference type="Proteomes" id="UP000540117">
    <property type="component" value="Unassembled WGS sequence"/>
</dbReference>
<dbReference type="EMBL" id="AABAYG010000006">
    <property type="protein sequence ID" value="EAG2246472.1"/>
    <property type="molecule type" value="Genomic_DNA"/>
</dbReference>
<dbReference type="EMBL" id="DAAJFY010000006">
    <property type="protein sequence ID" value="HAC0275770.1"/>
    <property type="molecule type" value="Genomic_DNA"/>
</dbReference>
<evidence type="ECO:0000313" key="61">
    <source>
        <dbReference type="Proteomes" id="UP000336166"/>
    </source>
</evidence>
<evidence type="ECO:0000313" key="34">
    <source>
        <dbReference type="EMBL" id="EAH3294856.1"/>
    </source>
</evidence>
<evidence type="ECO:0000313" key="28">
    <source>
        <dbReference type="EMBL" id="EAG4462605.1"/>
    </source>
</evidence>
<evidence type="ECO:0000313" key="90">
    <source>
        <dbReference type="Proteomes" id="UP000525850"/>
    </source>
</evidence>
<evidence type="ECO:0000313" key="80">
    <source>
        <dbReference type="Proteomes" id="UP000427828"/>
    </source>
</evidence>
<evidence type="ECO:0000313" key="24">
    <source>
        <dbReference type="EMBL" id="EAG2246472.1"/>
    </source>
</evidence>
<evidence type="ECO:0000313" key="83">
    <source>
        <dbReference type="Proteomes" id="UP000467347"/>
    </source>
</evidence>
<dbReference type="Proteomes" id="UP000339309">
    <property type="component" value="Unassembled WGS sequence"/>
</dbReference>
<dbReference type="Pfam" id="PF01895">
    <property type="entry name" value="PhoU"/>
    <property type="match status" value="2"/>
</dbReference>
<dbReference type="EMBL" id="AACJYH010000007">
    <property type="protein sequence ID" value="EAK8898068.1"/>
    <property type="molecule type" value="Genomic_DNA"/>
</dbReference>
<dbReference type="PANTHER" id="PTHR42930:SF3">
    <property type="entry name" value="PHOSPHATE-SPECIFIC TRANSPORT SYSTEM ACCESSORY PROTEIN PHOU"/>
    <property type="match status" value="1"/>
</dbReference>
<dbReference type="EMBL" id="AAAREG010000006">
    <property type="protein sequence ID" value="EAE2354483.1"/>
    <property type="molecule type" value="Genomic_DNA"/>
</dbReference>
<dbReference type="EMBL" id="MJTJ01000002">
    <property type="protein sequence ID" value="OET53066.1"/>
    <property type="molecule type" value="Genomic_DNA"/>
</dbReference>
<dbReference type="EMBL" id="AABBAW010000007">
    <property type="protein sequence ID" value="EAG2516028.1"/>
    <property type="molecule type" value="Genomic_DNA"/>
</dbReference>
<evidence type="ECO:0000313" key="48">
    <source>
        <dbReference type="EMBL" id="HAA8053859.1"/>
    </source>
</evidence>
<dbReference type="Proteomes" id="UP000841146">
    <property type="component" value="Unassembled WGS sequence"/>
</dbReference>
<evidence type="ECO:0000313" key="20">
    <source>
        <dbReference type="EMBL" id="EAE4942588.1"/>
    </source>
</evidence>
<dbReference type="Proteomes" id="UP000365297">
    <property type="component" value="Unassembled WGS sequence"/>
</dbReference>
<dbReference type="EMBL" id="AAANYR010000006">
    <property type="protein sequence ID" value="EAD5787240.1"/>
    <property type="molecule type" value="Genomic_DNA"/>
</dbReference>
<dbReference type="GO" id="GO:0030643">
    <property type="term" value="P:intracellular phosphate ion homeostasis"/>
    <property type="evidence" value="ECO:0007669"/>
    <property type="project" value="InterPro"/>
</dbReference>
<evidence type="ECO:0000313" key="31">
    <source>
        <dbReference type="EMBL" id="EAG9388517.1"/>
    </source>
</evidence>
<dbReference type="Proteomes" id="UP000393182">
    <property type="component" value="Unassembled WGS sequence"/>
</dbReference>
<keyword evidence="6 7" id="KW-0592">Phosphate transport</keyword>
<dbReference type="Proteomes" id="UP000427828">
    <property type="component" value="Unassembled WGS sequence"/>
</dbReference>
<dbReference type="EMBL" id="AAAKQF010000007">
    <property type="protein sequence ID" value="EAC9040748.1"/>
    <property type="molecule type" value="Genomic_DNA"/>
</dbReference>
<evidence type="ECO:0000313" key="58">
    <source>
        <dbReference type="EMBL" id="RKA05228.1"/>
    </source>
</evidence>
<dbReference type="InterPro" id="IPR026022">
    <property type="entry name" value="PhoU_dom"/>
</dbReference>
<dbReference type="Proteomes" id="UP000844415">
    <property type="component" value="Unassembled WGS sequence"/>
</dbReference>
<dbReference type="EMBL" id="AAAQQZ010000006">
    <property type="protein sequence ID" value="EAE1339746.1"/>
    <property type="molecule type" value="Genomic_DNA"/>
</dbReference>
<evidence type="ECO:0000256" key="3">
    <source>
        <dbReference type="ARBA" id="ARBA00011738"/>
    </source>
</evidence>
<dbReference type="Proteomes" id="UP000852906">
    <property type="component" value="Unassembled WGS sequence"/>
</dbReference>
<dbReference type="Proteomes" id="UP000272537">
    <property type="component" value="Unassembled WGS sequence"/>
</dbReference>
<evidence type="ECO:0000313" key="37">
    <source>
        <dbReference type="EMBL" id="EAK9316593.1"/>
    </source>
</evidence>
<comment type="caution">
    <text evidence="17">The sequence shown here is derived from an EMBL/GenBank/DDBJ whole genome shotgun (WGS) entry which is preliminary data.</text>
</comment>
<dbReference type="EMBL" id="AAAJWF010000009">
    <property type="protein sequence ID" value="EAC7481716.1"/>
    <property type="molecule type" value="Genomic_DNA"/>
</dbReference>
<evidence type="ECO:0000313" key="102">
    <source>
        <dbReference type="Proteomes" id="UP000841146"/>
    </source>
</evidence>
<dbReference type="EMBL" id="AAAIKW010000008">
    <property type="protein sequence ID" value="EAC4553082.1"/>
    <property type="molecule type" value="Genomic_DNA"/>
</dbReference>
<dbReference type="EMBL" id="AALGDA010000014">
    <property type="protein sequence ID" value="ECY9782610.1"/>
    <property type="molecule type" value="Genomic_DNA"/>
</dbReference>
<dbReference type="Proteomes" id="UP000478704">
    <property type="component" value="Unassembled WGS sequence"/>
</dbReference>
<dbReference type="Proteomes" id="UP000358545">
    <property type="component" value="Unassembled WGS sequence"/>
</dbReference>
<evidence type="ECO:0000256" key="1">
    <source>
        <dbReference type="ARBA" id="ARBA00004496"/>
    </source>
</evidence>
<dbReference type="GO" id="GO:0045936">
    <property type="term" value="P:negative regulation of phosphate metabolic process"/>
    <property type="evidence" value="ECO:0007669"/>
    <property type="project" value="InterPro"/>
</dbReference>
<evidence type="ECO:0000313" key="98">
    <source>
        <dbReference type="Proteomes" id="UP000548278"/>
    </source>
</evidence>
<evidence type="ECO:0000313" key="15">
    <source>
        <dbReference type="EMBL" id="EAD3793813.1"/>
    </source>
</evidence>
<evidence type="ECO:0000313" key="105">
    <source>
        <dbReference type="Proteomes" id="UP000852906"/>
    </source>
</evidence>
<dbReference type="Proteomes" id="UP000344343">
    <property type="component" value="Unassembled WGS sequence"/>
</dbReference>
<evidence type="ECO:0000313" key="43">
    <source>
        <dbReference type="EMBL" id="ECY9782610.1"/>
    </source>
</evidence>
<evidence type="ECO:0000313" key="40">
    <source>
        <dbReference type="EMBL" id="ECC1557738.1"/>
    </source>
</evidence>
<dbReference type="EMBL" id="DAAEEB010000009">
    <property type="protein sequence ID" value="HAA8053859.1"/>
    <property type="molecule type" value="Genomic_DNA"/>
</dbReference>
<dbReference type="EMBL" id="AABBHO010000005">
    <property type="protein sequence ID" value="EAG2996167.1"/>
    <property type="molecule type" value="Genomic_DNA"/>
</dbReference>
<evidence type="ECO:0000313" key="87">
    <source>
        <dbReference type="Proteomes" id="UP000481141"/>
    </source>
</evidence>
<dbReference type="Proteomes" id="UP000376505">
    <property type="component" value="Unassembled WGS sequence"/>
</dbReference>
<dbReference type="EMBL" id="AAANYN010000005">
    <property type="protein sequence ID" value="EAD5773669.1"/>
    <property type="molecule type" value="Genomic_DNA"/>
</dbReference>
<evidence type="ECO:0000313" key="26">
    <source>
        <dbReference type="EMBL" id="EAG2996167.1"/>
    </source>
</evidence>
<evidence type="ECO:0000313" key="101">
    <source>
        <dbReference type="Proteomes" id="UP000840197"/>
    </source>
</evidence>
<dbReference type="EMBL" id="QDAY01000005">
    <property type="protein sequence ID" value="KAA9447779.1"/>
    <property type="molecule type" value="Genomic_DNA"/>
</dbReference>
<evidence type="ECO:0000313" key="74">
    <source>
        <dbReference type="Proteomes" id="UP000389283"/>
    </source>
</evidence>
<dbReference type="SUPFAM" id="SSF109755">
    <property type="entry name" value="PhoU-like"/>
    <property type="match status" value="1"/>
</dbReference>
<dbReference type="EMBL" id="AABDGJ010000005">
    <property type="protein sequence ID" value="EAG6990682.1"/>
    <property type="molecule type" value="Genomic_DNA"/>
</dbReference>
<reference evidence="56 96" key="10">
    <citation type="submission" date="2020-06" db="EMBL/GenBank/DDBJ databases">
        <title>Two Listeria outbreaks in Switzerland in 2018 and 2020.</title>
        <authorList>
            <person name="Stevens M.J.A."/>
            <person name="Bloemberg G."/>
            <person name="Nusch-Inderbinnen M."/>
            <person name="Stephan R."/>
        </authorList>
    </citation>
    <scope>NUCLEOTIDE SEQUENCE [LARGE SCALE GENOMIC DNA]</scope>
    <source>
        <strain evidence="56 96">N18-0707</strain>
    </source>
</reference>
<evidence type="ECO:0000313" key="69">
    <source>
        <dbReference type="Proteomes" id="UP000364988"/>
    </source>
</evidence>
<dbReference type="EMBL" id="AAHZFY010000005">
    <property type="protein sequence ID" value="ECB9512876.1"/>
    <property type="molecule type" value="Genomic_DNA"/>
</dbReference>
<dbReference type="OMA" id="WKHGIET"/>
<dbReference type="RefSeq" id="WP_003725426.1">
    <property type="nucleotide sequence ID" value="NC_021824.1"/>
</dbReference>
<dbReference type="Proteomes" id="UP000350032">
    <property type="component" value="Unassembled WGS sequence"/>
</dbReference>
<dbReference type="Proteomes" id="UP000533021">
    <property type="component" value="Unassembled WGS sequence"/>
</dbReference>
<evidence type="ECO:0000313" key="23">
    <source>
        <dbReference type="EMBL" id="EAG2088100.1"/>
    </source>
</evidence>
<dbReference type="Proteomes" id="UP000336166">
    <property type="component" value="Unassembled WGS sequence"/>
</dbReference>
<dbReference type="EMBL" id="JACAVN010000006">
    <property type="protein sequence ID" value="NYA02255.1"/>
    <property type="molecule type" value="Genomic_DNA"/>
</dbReference>
<dbReference type="KEGG" id="lmv:Y193_03245"/>
<evidence type="ECO:0000313" key="84">
    <source>
        <dbReference type="Proteomes" id="UP000467536"/>
    </source>
</evidence>
<evidence type="ECO:0000313" key="97">
    <source>
        <dbReference type="Proteomes" id="UP000546397"/>
    </source>
</evidence>
<evidence type="ECO:0000313" key="103">
    <source>
        <dbReference type="Proteomes" id="UP000843775"/>
    </source>
</evidence>
<evidence type="ECO:0000313" key="86">
    <source>
        <dbReference type="Proteomes" id="UP000478704"/>
    </source>
</evidence>
<dbReference type="EMBL" id="DAAJCS010000007">
    <property type="protein sequence ID" value="HAC0013444.1"/>
    <property type="molecule type" value="Genomic_DNA"/>
</dbReference>
<dbReference type="Proteomes" id="UP000489121">
    <property type="component" value="Unassembled WGS sequence"/>
</dbReference>
<evidence type="ECO:0000313" key="52">
    <source>
        <dbReference type="EMBL" id="HAC0275770.1"/>
    </source>
</evidence>
<dbReference type="GO" id="GO:0006817">
    <property type="term" value="P:phosphate ion transport"/>
    <property type="evidence" value="ECO:0007669"/>
    <property type="project" value="UniProtKB-KW"/>
</dbReference>
<dbReference type="Proteomes" id="UP000455569">
    <property type="component" value="Unassembled WGS sequence"/>
</dbReference>
<evidence type="ECO:0000313" key="32">
    <source>
        <dbReference type="EMBL" id="EAG9520013.1"/>
    </source>
</evidence>
<evidence type="ECO:0000313" key="68">
    <source>
        <dbReference type="Proteomes" id="UP000358545"/>
    </source>
</evidence>
<evidence type="ECO:0000313" key="85">
    <source>
        <dbReference type="Proteomes" id="UP000478682"/>
    </source>
</evidence>
<evidence type="ECO:0000313" key="67">
    <source>
        <dbReference type="Proteomes" id="UP000354255"/>
    </source>
</evidence>
<evidence type="ECO:0000256" key="5">
    <source>
        <dbReference type="ARBA" id="ARBA00022490"/>
    </source>
</evidence>
<evidence type="ECO:0000313" key="93">
    <source>
        <dbReference type="Proteomes" id="UP000530452"/>
    </source>
</evidence>
<evidence type="ECO:0000313" key="57">
    <source>
        <dbReference type="EMBL" id="OET53066.1"/>
    </source>
</evidence>
<dbReference type="GO" id="GO:0005737">
    <property type="term" value="C:cytoplasm"/>
    <property type="evidence" value="ECO:0007669"/>
    <property type="project" value="UniProtKB-SubCell"/>
</dbReference>
<dbReference type="Proteomes" id="UP000530452">
    <property type="component" value="Unassembled WGS sequence"/>
</dbReference>
<evidence type="ECO:0000313" key="35">
    <source>
        <dbReference type="EMBL" id="EAH4242908.1"/>
    </source>
</evidence>
<keyword evidence="5 7" id="KW-0963">Cytoplasm</keyword>
<dbReference type="Proteomes" id="UP000528151">
    <property type="component" value="Unassembled WGS sequence"/>
</dbReference>
<dbReference type="Proteomes" id="UP000525850">
    <property type="component" value="Unassembled WGS sequence"/>
</dbReference>
<dbReference type="Proteomes" id="UP000840197">
    <property type="component" value="Unassembled WGS sequence"/>
</dbReference>
<dbReference type="Proteomes" id="UP000467536">
    <property type="component" value="Unassembled WGS sequence"/>
</dbReference>
<dbReference type="EMBL" id="AAIAJJ010000006">
    <property type="protein sequence ID" value="ECC1557738.1"/>
    <property type="molecule type" value="Genomic_DNA"/>
</dbReference>
<evidence type="ECO:0000313" key="62">
    <source>
        <dbReference type="Proteomes" id="UP000337746"/>
    </source>
</evidence>
<dbReference type="Proteomes" id="UP000548278">
    <property type="component" value="Unassembled WGS sequence"/>
</dbReference>
<evidence type="ECO:0000313" key="60">
    <source>
        <dbReference type="Proteomes" id="UP000331186"/>
    </source>
</evidence>
<dbReference type="Proteomes" id="UP000842809">
    <property type="component" value="Unassembled WGS sequence"/>
</dbReference>
<evidence type="ECO:0000313" key="66">
    <source>
        <dbReference type="Proteomes" id="UP000350032"/>
    </source>
</evidence>
<dbReference type="Proteomes" id="UP000354255">
    <property type="component" value="Unassembled WGS sequence"/>
</dbReference>
<evidence type="ECO:0000313" key="14">
    <source>
        <dbReference type="EMBL" id="EAD1186171.1"/>
    </source>
</evidence>
<evidence type="ECO:0000313" key="94">
    <source>
        <dbReference type="Proteomes" id="UP000533021"/>
    </source>
</evidence>
<evidence type="ECO:0000313" key="10">
    <source>
        <dbReference type="EMBL" id="EAC5550853.1"/>
    </source>
</evidence>
<evidence type="ECO:0000313" key="49">
    <source>
        <dbReference type="EMBL" id="HAB8398306.1"/>
    </source>
</evidence>
<evidence type="ECO:0000313" key="76">
    <source>
        <dbReference type="Proteomes" id="UP000398321"/>
    </source>
</evidence>
<evidence type="ECO:0000313" key="9">
    <source>
        <dbReference type="EMBL" id="EAC4553082.1"/>
    </source>
</evidence>
<evidence type="ECO:0000313" key="96">
    <source>
        <dbReference type="Proteomes" id="UP000544530"/>
    </source>
</evidence>
<dbReference type="Proteomes" id="UP000527632">
    <property type="component" value="Unassembled WGS sequence"/>
</dbReference>
<evidence type="ECO:0000313" key="88">
    <source>
        <dbReference type="Proteomes" id="UP000489121"/>
    </source>
</evidence>
<evidence type="ECO:0000313" key="56">
    <source>
        <dbReference type="EMBL" id="NYA02255.1"/>
    </source>
</evidence>
<dbReference type="NCBIfam" id="TIGR02135">
    <property type="entry name" value="phoU_full"/>
    <property type="match status" value="1"/>
</dbReference>
<dbReference type="FunFam" id="1.20.58.220:FF:000004">
    <property type="entry name" value="Phosphate-specific transport system accessory protein PhoU"/>
    <property type="match status" value="1"/>
</dbReference>
<evidence type="ECO:0000313" key="73">
    <source>
        <dbReference type="Proteomes" id="UP000379076"/>
    </source>
</evidence>
<dbReference type="Proteomes" id="UP000331186">
    <property type="component" value="Unassembled WGS sequence"/>
</dbReference>
<dbReference type="InterPro" id="IPR038078">
    <property type="entry name" value="PhoU-like_sf"/>
</dbReference>
<feature type="domain" description="PhoU" evidence="8">
    <location>
        <begin position="18"/>
        <end position="105"/>
    </location>
</feature>
<evidence type="ECO:0000313" key="19">
    <source>
        <dbReference type="EMBL" id="EAE2354483.1"/>
    </source>
</evidence>
<evidence type="ECO:0000313" key="42">
    <source>
        <dbReference type="EMBL" id="ECY6544376.1"/>
    </source>
</evidence>
<dbReference type="Proteomes" id="UP000403352">
    <property type="component" value="Unassembled WGS sequence"/>
</dbReference>
<reference evidence="49" key="9">
    <citation type="submission" date="2020-01" db="EMBL/GenBank/DDBJ databases">
        <authorList>
            <consortium name="NCBI Pathogen Detection Project"/>
        </authorList>
    </citation>
    <scope>NUCLEOTIDE SEQUENCE</scope>
    <source>
        <strain evidence="48">09CEB371LM</strain>
        <strain evidence="54">2017-325981-023-01</strain>
        <strain evidence="50">CFIAFB20100120</strain>
        <strain evidence="49">CFIAFB20130012</strain>
        <strain evidence="52">CFIAFB20170037</strain>
        <strain evidence="51">CFIAFB20170045</strain>
        <strain evidence="53">DMG1500109</strain>
    </source>
</reference>
<dbReference type="Proteomes" id="UP000337746">
    <property type="component" value="Unassembled WGS sequence"/>
</dbReference>
<dbReference type="EMBL" id="AACKDQ010000010">
    <property type="protein sequence ID" value="EAK9316593.1"/>
    <property type="molecule type" value="Genomic_DNA"/>
</dbReference>
<reference evidence="101 102" key="3">
    <citation type="journal article" date="2018" name="Genome Biol.">
        <title>SKESA: strategic k-mer extension for scrupulous assemblies.</title>
        <authorList>
            <person name="Souvorov A."/>
            <person name="Agarwala R."/>
            <person name="Lipman D.J."/>
        </authorList>
    </citation>
    <scope>NUCLEOTIDE SEQUENCE [LARGE SCALE GENOMIC DNA]</scope>
    <source>
        <strain evidence="48">09CEB371LM</strain>
        <strain evidence="54">2017-325981-023-01</strain>
        <strain evidence="50 104">CFIAFB20100120</strain>
        <strain evidence="49 101">CFIAFB20130012</strain>
        <strain evidence="52">CFIAFB20170037</strain>
        <strain evidence="51 102">CFIAFB20170045</strain>
        <strain evidence="53 103">DMG1500109</strain>
    </source>
</reference>
<dbReference type="Proteomes" id="UP000546397">
    <property type="component" value="Unassembled WGS sequence"/>
</dbReference>
<name>A0A0B8R9T8_LISMN</name>
<dbReference type="EMBL" id="AABBZO010000010">
    <property type="protein sequence ID" value="EAG4462605.1"/>
    <property type="molecule type" value="Genomic_DNA"/>
</dbReference>
<reference evidence="55 82" key="4">
    <citation type="submission" date="2018-04" db="EMBL/GenBank/DDBJ databases">
        <title>Genome Analysis of a Prevalent Clone of Listeria monocytogenes Sequence Type 87 in China.</title>
        <authorList>
            <person name="Wang Y."/>
        </authorList>
    </citation>
    <scope>NUCLEOTIDE SEQUENCE [LARGE SCALE GENOMIC DNA]</scope>
    <source>
        <strain evidence="55 82">ICDC_LM1523</strain>
    </source>
</reference>
<reference evidence="57 105" key="1">
    <citation type="submission" date="2016-09" db="EMBL/GenBank/DDBJ databases">
        <title>100K Listeria isolates.</title>
        <authorList>
            <person name="Chen P."/>
            <person name="Weimer B.C."/>
            <person name="Kong N."/>
            <person name="Huang B."/>
        </authorList>
    </citation>
    <scope>NUCLEOTIDE SEQUENCE [LARGE SCALE GENOMIC DNA]</scope>
    <source>
        <strain evidence="57 105">BCW_2383</strain>
    </source>
</reference>
<evidence type="ECO:0000313" key="29">
    <source>
        <dbReference type="EMBL" id="EAG6170409.1"/>
    </source>
</evidence>
<evidence type="ECO:0000313" key="18">
    <source>
        <dbReference type="EMBL" id="EAE1339746.1"/>
    </source>
</evidence>
<reference evidence="20 75" key="7">
    <citation type="submission" date="2019-03" db="EMBL/GenBank/DDBJ databases">
        <authorList>
            <person name="Ashton P.M."/>
            <person name="Dallman T."/>
            <person name="Nair S."/>
            <person name="De Pinna E."/>
            <person name="Peters T."/>
            <person name="Grant K."/>
        </authorList>
    </citation>
    <scope>NUCLEOTIDE SEQUENCE [LARGE SCALE GENOMIC DNA]</scope>
    <source>
        <strain evidence="33 94">282333</strain>
        <strain evidence="34 93">282352</strain>
        <strain evidence="32 97">289003</strain>
        <strain evidence="46 84">788324</strain>
        <strain evidence="20">RL15000286</strain>
    </source>
</reference>
<evidence type="ECO:0000313" key="17">
    <source>
        <dbReference type="EMBL" id="EAD5787240.1"/>
    </source>
</evidence>
<evidence type="ECO:0000313" key="81">
    <source>
        <dbReference type="Proteomes" id="UP000455569"/>
    </source>
</evidence>
<evidence type="ECO:0000259" key="8">
    <source>
        <dbReference type="Pfam" id="PF01895"/>
    </source>
</evidence>
<dbReference type="Proteomes" id="UP000481141">
    <property type="component" value="Unassembled WGS sequence"/>
</dbReference>
<dbReference type="Proteomes" id="UP000467347">
    <property type="component" value="Unassembled WGS sequence"/>
</dbReference>
<evidence type="ECO:0000313" key="39">
    <source>
        <dbReference type="EMBL" id="ECB9512876.1"/>
    </source>
</evidence>
<dbReference type="Proteomes" id="UP000364988">
    <property type="component" value="Unassembled WGS sequence"/>
</dbReference>
<dbReference type="EMBL" id="DAAJZA010000004">
    <property type="protein sequence ID" value="HAC1754935.1"/>
    <property type="molecule type" value="Genomic_DNA"/>
</dbReference>
<evidence type="ECO:0000313" key="75">
    <source>
        <dbReference type="Proteomes" id="UP000393182"/>
    </source>
</evidence>
<dbReference type="Proteomes" id="UP000398321">
    <property type="component" value="Unassembled WGS sequence"/>
</dbReference>
<dbReference type="EMBL" id="AAAMZD010000007">
    <property type="protein sequence ID" value="EAD3793813.1"/>
    <property type="molecule type" value="Genomic_DNA"/>
</dbReference>
<evidence type="ECO:0000256" key="4">
    <source>
        <dbReference type="ARBA" id="ARBA00022448"/>
    </source>
</evidence>
<evidence type="ECO:0000313" key="99">
    <source>
        <dbReference type="Proteomes" id="UP000549379"/>
    </source>
</evidence>
<evidence type="ECO:0000256" key="6">
    <source>
        <dbReference type="ARBA" id="ARBA00022592"/>
    </source>
</evidence>
<evidence type="ECO:0000256" key="2">
    <source>
        <dbReference type="ARBA" id="ARBA00008107"/>
    </source>
</evidence>
<dbReference type="EMBL" id="AANPAU010000007">
    <property type="protein sequence ID" value="EDP8514663.1"/>
    <property type="molecule type" value="Genomic_DNA"/>
</dbReference>
<evidence type="ECO:0000313" key="45">
    <source>
        <dbReference type="EMBL" id="EDN9836850.1"/>
    </source>
</evidence>
<evidence type="ECO:0000313" key="65">
    <source>
        <dbReference type="Proteomes" id="UP000345329"/>
    </source>
</evidence>
<dbReference type="Proteomes" id="UP000522199">
    <property type="component" value="Unassembled WGS sequence"/>
</dbReference>
<dbReference type="EMBL" id="AANDSR010000005">
    <property type="protein sequence ID" value="EDN9836850.1"/>
    <property type="molecule type" value="Genomic_DNA"/>
</dbReference>
<evidence type="ECO:0000313" key="30">
    <source>
        <dbReference type="EMBL" id="EAG6990682.1"/>
    </source>
</evidence>
<evidence type="ECO:0000313" key="41">
    <source>
        <dbReference type="EMBL" id="ECX6925245.1"/>
    </source>
</evidence>